<dbReference type="Proteomes" id="UP000019754">
    <property type="component" value="Unassembled WGS sequence"/>
</dbReference>
<dbReference type="RefSeq" id="WP_017824787.1">
    <property type="nucleotide sequence ID" value="NZ_KB403092.1"/>
</dbReference>
<name>A0A022KVQ9_9MICO</name>
<evidence type="ECO:0000313" key="2">
    <source>
        <dbReference type="EMBL" id="EYT48757.1"/>
    </source>
</evidence>
<keyword evidence="1" id="KW-0812">Transmembrane</keyword>
<dbReference type="EMBL" id="AORC01000013">
    <property type="protein sequence ID" value="EYT48757.1"/>
    <property type="molecule type" value="Genomic_DNA"/>
</dbReference>
<evidence type="ECO:0000313" key="3">
    <source>
        <dbReference type="Proteomes" id="UP000019754"/>
    </source>
</evidence>
<protein>
    <submittedName>
        <fullName evidence="2">Uncharacterized protein</fullName>
    </submittedName>
</protein>
<keyword evidence="1" id="KW-0472">Membrane</keyword>
<sequence length="99" mass="9748">MTTITPTTRPTTTSTSLRAAGLLTAIVLAAIAMAASAVDAMRSGALVMGEGGVAEAIPASFYGPAVLPDLIVQNVGRVAVLGVLTIVAAGIALARSARS</sequence>
<comment type="caution">
    <text evidence="2">The sequence shown here is derived from an EMBL/GenBank/DDBJ whole genome shotgun (WGS) entry which is preliminary data.</text>
</comment>
<reference evidence="2 3" key="1">
    <citation type="journal article" date="2013" name="Genome Announc.">
        <title>Draft genome sequence of an Actinobacterium, Brachybacterium muris strain UCD-AY4.</title>
        <authorList>
            <person name="Lo J.R."/>
            <person name="Lang J.M."/>
            <person name="Darling A.E."/>
            <person name="Eisen J.A."/>
            <person name="Coil D.A."/>
        </authorList>
    </citation>
    <scope>NUCLEOTIDE SEQUENCE [LARGE SCALE GENOMIC DNA]</scope>
    <source>
        <strain evidence="2 3">UCD-AY4</strain>
    </source>
</reference>
<keyword evidence="3" id="KW-1185">Reference proteome</keyword>
<dbReference type="HOGENOM" id="CLU_2314799_0_0_11"/>
<proteinExistence type="predicted"/>
<evidence type="ECO:0000256" key="1">
    <source>
        <dbReference type="SAM" id="Phobius"/>
    </source>
</evidence>
<gene>
    <name evidence="2" type="ORF">D641_0110765</name>
</gene>
<accession>A0A022KVQ9</accession>
<organism evidence="2 3">
    <name type="scientific">Brachybacterium muris UCD-AY4</name>
    <dbReference type="NCBI Taxonomy" id="1249481"/>
    <lineage>
        <taxon>Bacteria</taxon>
        <taxon>Bacillati</taxon>
        <taxon>Actinomycetota</taxon>
        <taxon>Actinomycetes</taxon>
        <taxon>Micrococcales</taxon>
        <taxon>Dermabacteraceae</taxon>
        <taxon>Brachybacterium</taxon>
    </lineage>
</organism>
<feature type="transmembrane region" description="Helical" evidence="1">
    <location>
        <begin position="75"/>
        <end position="94"/>
    </location>
</feature>
<keyword evidence="1" id="KW-1133">Transmembrane helix</keyword>
<dbReference type="AlphaFoldDB" id="A0A022KVQ9"/>